<sequence length="47" mass="5492">MVSFQYGTERYVNPLVDKGQLALSIPEKPKSKNQRFRTVLNRRLITV</sequence>
<dbReference type="KEGG" id="tpi:TREPR_2251"/>
<dbReference type="HOGENOM" id="CLU_3174476_0_0_12"/>
<protein>
    <submittedName>
        <fullName evidence="1">Uncharacterized protein</fullName>
    </submittedName>
</protein>
<dbReference type="EMBL" id="CP001843">
    <property type="protein sequence ID" value="AEF85356.1"/>
    <property type="molecule type" value="Genomic_DNA"/>
</dbReference>
<gene>
    <name evidence="1" type="ordered locus">TREPR_2251</name>
</gene>
<dbReference type="STRING" id="545694.TREPR_2251"/>
<reference evidence="1 2" key="2">
    <citation type="journal article" date="2011" name="ISME J.">
        <title>RNA-seq reveals cooperative metabolic interactions between two termite-gut spirochete species in co-culture.</title>
        <authorList>
            <person name="Rosenthal A.Z."/>
            <person name="Matson E.G."/>
            <person name="Eldar A."/>
            <person name="Leadbetter J.R."/>
        </authorList>
    </citation>
    <scope>NUCLEOTIDE SEQUENCE [LARGE SCALE GENOMIC DNA]</scope>
    <source>
        <strain evidence="2">ATCC BAA-887 / DSM 12427 / ZAS-2</strain>
    </source>
</reference>
<organism evidence="1 2">
    <name type="scientific">Treponema primitia (strain ATCC BAA-887 / DSM 12427 / ZAS-2)</name>
    <dbReference type="NCBI Taxonomy" id="545694"/>
    <lineage>
        <taxon>Bacteria</taxon>
        <taxon>Pseudomonadati</taxon>
        <taxon>Spirochaetota</taxon>
        <taxon>Spirochaetia</taxon>
        <taxon>Spirochaetales</taxon>
        <taxon>Treponemataceae</taxon>
        <taxon>Treponema</taxon>
    </lineage>
</organism>
<reference evidence="2" key="1">
    <citation type="submission" date="2009-12" db="EMBL/GenBank/DDBJ databases">
        <title>Complete sequence of Treponema primitia strain ZAS-2.</title>
        <authorList>
            <person name="Tetu S.G."/>
            <person name="Matson E."/>
            <person name="Ren Q."/>
            <person name="Seshadri R."/>
            <person name="Elbourne L."/>
            <person name="Hassan K.A."/>
            <person name="Durkin A."/>
            <person name="Radune D."/>
            <person name="Mohamoud Y."/>
            <person name="Shay R."/>
            <person name="Jin S."/>
            <person name="Zhang X."/>
            <person name="Lucey K."/>
            <person name="Ballor N.R."/>
            <person name="Ottesen E."/>
            <person name="Rosenthal R."/>
            <person name="Allen A."/>
            <person name="Leadbetter J.R."/>
            <person name="Paulsen I.T."/>
        </authorList>
    </citation>
    <scope>NUCLEOTIDE SEQUENCE [LARGE SCALE GENOMIC DNA]</scope>
    <source>
        <strain evidence="2">ATCC BAA-887 / DSM 12427 / ZAS-2</strain>
    </source>
</reference>
<keyword evidence="2" id="KW-1185">Reference proteome</keyword>
<evidence type="ECO:0000313" key="1">
    <source>
        <dbReference type="EMBL" id="AEF85356.1"/>
    </source>
</evidence>
<dbReference type="AlphaFoldDB" id="F5YIF2"/>
<accession>F5YIF2</accession>
<evidence type="ECO:0000313" key="2">
    <source>
        <dbReference type="Proteomes" id="UP000009223"/>
    </source>
</evidence>
<dbReference type="Proteomes" id="UP000009223">
    <property type="component" value="Chromosome"/>
</dbReference>
<proteinExistence type="predicted"/>
<name>F5YIF2_TREPZ</name>